<dbReference type="InterPro" id="IPR051785">
    <property type="entry name" value="MMCE/EMCE_epimerase"/>
</dbReference>
<feature type="domain" description="VOC" evidence="3">
    <location>
        <begin position="5"/>
        <end position="133"/>
    </location>
</feature>
<dbReference type="GO" id="GO:0046872">
    <property type="term" value="F:metal ion binding"/>
    <property type="evidence" value="ECO:0007669"/>
    <property type="project" value="UniProtKB-KW"/>
</dbReference>
<evidence type="ECO:0000313" key="4">
    <source>
        <dbReference type="EMBL" id="SHE62086.1"/>
    </source>
</evidence>
<dbReference type="PANTHER" id="PTHR43048:SF3">
    <property type="entry name" value="METHYLMALONYL-COA EPIMERASE, MITOCHONDRIAL"/>
    <property type="match status" value="1"/>
</dbReference>
<sequence length="141" mass="15301">MKPQEIDHIAIAVRDLDSALELYTKILGGEIEHREFVQSDGIEEVLLRVSDTYIQLLCPTTTTSPVAKYIDKHGEGLHHIGLRVDDCAQALADSLEAGATGIDAKPRPGSRNTLVAFLHPKSTHGVLIELVQPPNSDIASD</sequence>
<dbReference type="CDD" id="cd07249">
    <property type="entry name" value="MMCE"/>
    <property type="match status" value="1"/>
</dbReference>
<dbReference type="OrthoDB" id="9788468at2"/>
<dbReference type="InterPro" id="IPR037523">
    <property type="entry name" value="VOC_core"/>
</dbReference>
<dbReference type="SUPFAM" id="SSF54593">
    <property type="entry name" value="Glyoxalase/Bleomycin resistance protein/Dihydroxybiphenyl dioxygenase"/>
    <property type="match status" value="1"/>
</dbReference>
<gene>
    <name evidence="4" type="ORF">SAMN02745225_01132</name>
</gene>
<dbReference type="Proteomes" id="UP000184295">
    <property type="component" value="Unassembled WGS sequence"/>
</dbReference>
<reference evidence="5" key="1">
    <citation type="submission" date="2016-11" db="EMBL/GenBank/DDBJ databases">
        <authorList>
            <person name="Varghese N."/>
            <person name="Submissions S."/>
        </authorList>
    </citation>
    <scope>NUCLEOTIDE SEQUENCE [LARGE SCALE GENOMIC DNA]</scope>
    <source>
        <strain evidence="5">DSM 19514</strain>
    </source>
</reference>
<organism evidence="4 5">
    <name type="scientific">Ferrithrix thermotolerans DSM 19514</name>
    <dbReference type="NCBI Taxonomy" id="1121881"/>
    <lineage>
        <taxon>Bacteria</taxon>
        <taxon>Bacillati</taxon>
        <taxon>Actinomycetota</taxon>
        <taxon>Acidimicrobiia</taxon>
        <taxon>Acidimicrobiales</taxon>
        <taxon>Acidimicrobiaceae</taxon>
        <taxon>Ferrithrix</taxon>
    </lineage>
</organism>
<comment type="similarity">
    <text evidence="1">Belongs to the methylmalonyl-CoA epimerase family.</text>
</comment>
<dbReference type="NCBIfam" id="TIGR03081">
    <property type="entry name" value="metmalonyl_epim"/>
    <property type="match status" value="1"/>
</dbReference>
<dbReference type="InterPro" id="IPR017515">
    <property type="entry name" value="MeMalonyl-CoA_epimerase"/>
</dbReference>
<name>A0A1M4UZD7_9ACTN</name>
<proteinExistence type="inferred from homology"/>
<dbReference type="GO" id="GO:0046491">
    <property type="term" value="P:L-methylmalonyl-CoA metabolic process"/>
    <property type="evidence" value="ECO:0007669"/>
    <property type="project" value="TreeGrafter"/>
</dbReference>
<keyword evidence="2" id="KW-0479">Metal-binding</keyword>
<dbReference type="STRING" id="1121881.SAMN02745225_01132"/>
<dbReference type="Pfam" id="PF13669">
    <property type="entry name" value="Glyoxalase_4"/>
    <property type="match status" value="1"/>
</dbReference>
<dbReference type="PANTHER" id="PTHR43048">
    <property type="entry name" value="METHYLMALONYL-COA EPIMERASE"/>
    <property type="match status" value="1"/>
</dbReference>
<dbReference type="GO" id="GO:0004493">
    <property type="term" value="F:methylmalonyl-CoA epimerase activity"/>
    <property type="evidence" value="ECO:0007669"/>
    <property type="project" value="TreeGrafter"/>
</dbReference>
<dbReference type="PROSITE" id="PS51819">
    <property type="entry name" value="VOC"/>
    <property type="match status" value="1"/>
</dbReference>
<evidence type="ECO:0000313" key="5">
    <source>
        <dbReference type="Proteomes" id="UP000184295"/>
    </source>
</evidence>
<evidence type="ECO:0000259" key="3">
    <source>
        <dbReference type="PROSITE" id="PS51819"/>
    </source>
</evidence>
<dbReference type="Gene3D" id="3.10.180.10">
    <property type="entry name" value="2,3-Dihydroxybiphenyl 1,2-Dioxygenase, domain 1"/>
    <property type="match status" value="1"/>
</dbReference>
<dbReference type="RefSeq" id="WP_072789804.1">
    <property type="nucleotide sequence ID" value="NZ_FQUL01000013.1"/>
</dbReference>
<dbReference type="EMBL" id="FQUL01000013">
    <property type="protein sequence ID" value="SHE62086.1"/>
    <property type="molecule type" value="Genomic_DNA"/>
</dbReference>
<dbReference type="AlphaFoldDB" id="A0A1M4UZD7"/>
<protein>
    <submittedName>
        <fullName evidence="4">Methylmalonyl-CoA epimerase</fullName>
    </submittedName>
</protein>
<keyword evidence="5" id="KW-1185">Reference proteome</keyword>
<accession>A0A1M4UZD7</accession>
<evidence type="ECO:0000256" key="2">
    <source>
        <dbReference type="ARBA" id="ARBA00022723"/>
    </source>
</evidence>
<dbReference type="InterPro" id="IPR029068">
    <property type="entry name" value="Glyas_Bleomycin-R_OHBP_Dase"/>
</dbReference>
<evidence type="ECO:0000256" key="1">
    <source>
        <dbReference type="ARBA" id="ARBA00009308"/>
    </source>
</evidence>